<protein>
    <submittedName>
        <fullName evidence="4">Iron-sulfur cluster assembly accessory protein</fullName>
    </submittedName>
</protein>
<dbReference type="GO" id="GO:0051537">
    <property type="term" value="F:2 iron, 2 sulfur cluster binding"/>
    <property type="evidence" value="ECO:0007669"/>
    <property type="project" value="TreeGrafter"/>
</dbReference>
<dbReference type="Pfam" id="PF01521">
    <property type="entry name" value="Fe-S_biosyn"/>
    <property type="match status" value="1"/>
</dbReference>
<proteinExistence type="inferred from homology"/>
<dbReference type="Proteomes" id="UP000315825">
    <property type="component" value="Unassembled WGS sequence"/>
</dbReference>
<dbReference type="Gene3D" id="2.60.300.12">
    <property type="entry name" value="HesB-like domain"/>
    <property type="match status" value="1"/>
</dbReference>
<dbReference type="PANTHER" id="PTHR10072">
    <property type="entry name" value="IRON-SULFUR CLUSTER ASSEMBLY PROTEIN"/>
    <property type="match status" value="1"/>
</dbReference>
<evidence type="ECO:0000313" key="5">
    <source>
        <dbReference type="Proteomes" id="UP000315825"/>
    </source>
</evidence>
<evidence type="ECO:0000256" key="1">
    <source>
        <dbReference type="ARBA" id="ARBA00006718"/>
    </source>
</evidence>
<organism evidence="4 5">
    <name type="scientific">SAR86 cluster bacterium</name>
    <dbReference type="NCBI Taxonomy" id="2030880"/>
    <lineage>
        <taxon>Bacteria</taxon>
        <taxon>Pseudomonadati</taxon>
        <taxon>Pseudomonadota</taxon>
        <taxon>Gammaproteobacteria</taxon>
        <taxon>SAR86 cluster</taxon>
    </lineage>
</organism>
<dbReference type="GO" id="GO:0016226">
    <property type="term" value="P:iron-sulfur cluster assembly"/>
    <property type="evidence" value="ECO:0007669"/>
    <property type="project" value="InterPro"/>
</dbReference>
<comment type="similarity">
    <text evidence="1">Belongs to the HesB/IscA family.</text>
</comment>
<reference evidence="4 5" key="1">
    <citation type="submission" date="2019-02" db="EMBL/GenBank/DDBJ databases">
        <title>Prokaryotic population dynamics and viral predation in marine succession experiment using metagenomics: the confinement effect.</title>
        <authorList>
            <person name="Haro-Moreno J.M."/>
            <person name="Rodriguez-Valera F."/>
            <person name="Lopez-Perez M."/>
        </authorList>
    </citation>
    <scope>NUCLEOTIDE SEQUENCE [LARGE SCALE GENOMIC DNA]</scope>
    <source>
        <strain evidence="4">MED-G159</strain>
    </source>
</reference>
<dbReference type="InterPro" id="IPR016092">
    <property type="entry name" value="ATAP"/>
</dbReference>
<dbReference type="InterPro" id="IPR050322">
    <property type="entry name" value="Fe-S_cluster_asmbl/transfer"/>
</dbReference>
<dbReference type="AlphaFoldDB" id="A0A520N1D0"/>
<dbReference type="InterPro" id="IPR035903">
    <property type="entry name" value="HesB-like_dom_sf"/>
</dbReference>
<evidence type="ECO:0000313" key="4">
    <source>
        <dbReference type="EMBL" id="RZO27289.1"/>
    </source>
</evidence>
<accession>A0A520N1D0</accession>
<dbReference type="EMBL" id="SHBE01000001">
    <property type="protein sequence ID" value="RZO27289.1"/>
    <property type="molecule type" value="Genomic_DNA"/>
</dbReference>
<evidence type="ECO:0000259" key="3">
    <source>
        <dbReference type="Pfam" id="PF01521"/>
    </source>
</evidence>
<evidence type="ECO:0000256" key="2">
    <source>
        <dbReference type="SAM" id="MobiDB-lite"/>
    </source>
</evidence>
<feature type="domain" description="Core" evidence="3">
    <location>
        <begin position="11"/>
        <end position="111"/>
    </location>
</feature>
<dbReference type="SUPFAM" id="SSF89360">
    <property type="entry name" value="HesB-like domain"/>
    <property type="match status" value="1"/>
</dbReference>
<comment type="caution">
    <text evidence="4">The sequence shown here is derived from an EMBL/GenBank/DDBJ whole genome shotgun (WGS) entry which is preliminary data.</text>
</comment>
<dbReference type="GO" id="GO:0005829">
    <property type="term" value="C:cytosol"/>
    <property type="evidence" value="ECO:0007669"/>
    <property type="project" value="TreeGrafter"/>
</dbReference>
<dbReference type="PANTHER" id="PTHR10072:SF47">
    <property type="entry name" value="PROTEIN SUFA"/>
    <property type="match status" value="1"/>
</dbReference>
<dbReference type="InterPro" id="IPR000361">
    <property type="entry name" value="ATAP_core_dom"/>
</dbReference>
<name>A0A520N1D0_9GAMM</name>
<feature type="region of interest" description="Disordered" evidence="2">
    <location>
        <begin position="115"/>
        <end position="134"/>
    </location>
</feature>
<dbReference type="NCBIfam" id="TIGR00049">
    <property type="entry name" value="iron-sulfur cluster assembly accessory protein"/>
    <property type="match status" value="1"/>
</dbReference>
<sequence length="134" mass="14804">MNPKKHKPEILNFTTKAVAHFKHKVAGQGKENKIRLGVKKTGCNGFSYYFEFVSRGNKTDRKLEIDDMEFFIPSDSVEILHGSQVDFTIEGLNQGIKFVNPNASAVCGCGESFTVSPAESDQDAKSSSLSQKKN</sequence>
<gene>
    <name evidence="4" type="ORF">EVA92_00655</name>
</gene>